<comment type="similarity">
    <text evidence="1">Belongs to the LysR transcriptional regulatory family.</text>
</comment>
<dbReference type="InterPro" id="IPR000847">
    <property type="entry name" value="LysR_HTH_N"/>
</dbReference>
<evidence type="ECO:0000259" key="5">
    <source>
        <dbReference type="PROSITE" id="PS50931"/>
    </source>
</evidence>
<gene>
    <name evidence="6" type="ORF">QOZ94_003937</name>
</gene>
<dbReference type="SUPFAM" id="SSF53850">
    <property type="entry name" value="Periplasmic binding protein-like II"/>
    <property type="match status" value="1"/>
</dbReference>
<evidence type="ECO:0000313" key="6">
    <source>
        <dbReference type="EMBL" id="MDQ0507121.1"/>
    </source>
</evidence>
<feature type="domain" description="HTH lysR-type" evidence="5">
    <location>
        <begin position="1"/>
        <end position="58"/>
    </location>
</feature>
<protein>
    <submittedName>
        <fullName evidence="6">DNA-binding transcriptional LysR family regulator</fullName>
    </submittedName>
</protein>
<comment type="caution">
    <text evidence="6">The sequence shown here is derived from an EMBL/GenBank/DDBJ whole genome shotgun (WGS) entry which is preliminary data.</text>
</comment>
<organism evidence="6 7">
    <name type="scientific">Xanthobacter agilis</name>
    <dbReference type="NCBI Taxonomy" id="47492"/>
    <lineage>
        <taxon>Bacteria</taxon>
        <taxon>Pseudomonadati</taxon>
        <taxon>Pseudomonadota</taxon>
        <taxon>Alphaproteobacteria</taxon>
        <taxon>Hyphomicrobiales</taxon>
        <taxon>Xanthobacteraceae</taxon>
        <taxon>Xanthobacter</taxon>
    </lineage>
</organism>
<evidence type="ECO:0000256" key="2">
    <source>
        <dbReference type="ARBA" id="ARBA00023015"/>
    </source>
</evidence>
<evidence type="ECO:0000256" key="1">
    <source>
        <dbReference type="ARBA" id="ARBA00009437"/>
    </source>
</evidence>
<dbReference type="SUPFAM" id="SSF46785">
    <property type="entry name" value="Winged helix' DNA-binding domain"/>
    <property type="match status" value="1"/>
</dbReference>
<keyword evidence="2" id="KW-0805">Transcription regulation</keyword>
<dbReference type="PRINTS" id="PR00039">
    <property type="entry name" value="HTHLYSR"/>
</dbReference>
<accession>A0ABU0LJ17</accession>
<proteinExistence type="inferred from homology"/>
<keyword evidence="4" id="KW-0804">Transcription</keyword>
<evidence type="ECO:0000256" key="4">
    <source>
        <dbReference type="ARBA" id="ARBA00023163"/>
    </source>
</evidence>
<dbReference type="InterPro" id="IPR036390">
    <property type="entry name" value="WH_DNA-bd_sf"/>
</dbReference>
<dbReference type="Pfam" id="PF03466">
    <property type="entry name" value="LysR_substrate"/>
    <property type="match status" value="1"/>
</dbReference>
<dbReference type="RefSeq" id="WP_237347251.1">
    <property type="nucleotide sequence ID" value="NZ_JABWGX010000031.1"/>
</dbReference>
<evidence type="ECO:0000313" key="7">
    <source>
        <dbReference type="Proteomes" id="UP001241747"/>
    </source>
</evidence>
<dbReference type="CDD" id="cd08445">
    <property type="entry name" value="PBP2_BenM_CatM_CatR"/>
    <property type="match status" value="1"/>
</dbReference>
<dbReference type="GO" id="GO:0003677">
    <property type="term" value="F:DNA binding"/>
    <property type="evidence" value="ECO:0007669"/>
    <property type="project" value="UniProtKB-KW"/>
</dbReference>
<sequence length="310" mass="35074">MDIRHLRYFVAVAQARSFSRGAERLHIAQPPLSRQIQALEEELGVQLIDRSERPLKLTEAGRFFYEQALQMIGRMDQIRQATRQLGRSGRGIFVIGCVASTLYGGMPDLARRIRRLWPDLEIELEEMISSQQVSALKEGRIDVGFGRVRVADPAIERITLREERLVLALPLDHPKVGGRTALPLATLEEERLILYPSEPRPSFADEVLALLGDRNVRPGAIQEVRELQMALGLVAADAGVSIVPAAAQRLRSYDVAYRHFDDPRMVSPIIMSYRAHDTSGRIDAIKQLIREMYADRPDWLQLSENRLLPP</sequence>
<keyword evidence="3 6" id="KW-0238">DNA-binding</keyword>
<dbReference type="EMBL" id="JAUSVY010000013">
    <property type="protein sequence ID" value="MDQ0507121.1"/>
    <property type="molecule type" value="Genomic_DNA"/>
</dbReference>
<dbReference type="Gene3D" id="3.40.190.10">
    <property type="entry name" value="Periplasmic binding protein-like II"/>
    <property type="match status" value="2"/>
</dbReference>
<evidence type="ECO:0000256" key="3">
    <source>
        <dbReference type="ARBA" id="ARBA00023125"/>
    </source>
</evidence>
<dbReference type="Gene3D" id="1.10.10.10">
    <property type="entry name" value="Winged helix-like DNA-binding domain superfamily/Winged helix DNA-binding domain"/>
    <property type="match status" value="1"/>
</dbReference>
<reference evidence="6 7" key="1">
    <citation type="submission" date="2023-07" db="EMBL/GenBank/DDBJ databases">
        <title>Genomic Encyclopedia of Type Strains, Phase IV (KMG-IV): sequencing the most valuable type-strain genomes for metagenomic binning, comparative biology and taxonomic classification.</title>
        <authorList>
            <person name="Goeker M."/>
        </authorList>
    </citation>
    <scope>NUCLEOTIDE SEQUENCE [LARGE SCALE GENOMIC DNA]</scope>
    <source>
        <strain evidence="6 7">DSM 3770</strain>
    </source>
</reference>
<dbReference type="PANTHER" id="PTHR30346">
    <property type="entry name" value="TRANSCRIPTIONAL DUAL REGULATOR HCAR-RELATED"/>
    <property type="match status" value="1"/>
</dbReference>
<dbReference type="Proteomes" id="UP001241747">
    <property type="component" value="Unassembled WGS sequence"/>
</dbReference>
<dbReference type="InterPro" id="IPR005119">
    <property type="entry name" value="LysR_subst-bd"/>
</dbReference>
<dbReference type="PROSITE" id="PS50931">
    <property type="entry name" value="HTH_LYSR"/>
    <property type="match status" value="1"/>
</dbReference>
<dbReference type="InterPro" id="IPR036388">
    <property type="entry name" value="WH-like_DNA-bd_sf"/>
</dbReference>
<dbReference type="PANTHER" id="PTHR30346:SF17">
    <property type="entry name" value="LYSR FAMILY TRANSCRIPTIONAL REGULATOR"/>
    <property type="match status" value="1"/>
</dbReference>
<keyword evidence="7" id="KW-1185">Reference proteome</keyword>
<name>A0ABU0LJ17_XANAG</name>
<dbReference type="Pfam" id="PF00126">
    <property type="entry name" value="HTH_1"/>
    <property type="match status" value="1"/>
</dbReference>